<evidence type="ECO:0000256" key="8">
    <source>
        <dbReference type="SAM" id="SignalP"/>
    </source>
</evidence>
<dbReference type="PANTHER" id="PTHR30347">
    <property type="entry name" value="POTASSIUM CHANNEL RELATED"/>
    <property type="match status" value="1"/>
</dbReference>
<comment type="similarity">
    <text evidence="2">Belongs to the MscS (TC 1.A.23) family.</text>
</comment>
<dbReference type="InterPro" id="IPR023408">
    <property type="entry name" value="MscS_beta-dom_sf"/>
</dbReference>
<comment type="subcellular location">
    <subcellularLocation>
        <location evidence="1">Cell membrane</location>
        <topology evidence="1">Multi-pass membrane protein</topology>
    </subcellularLocation>
</comment>
<dbReference type="Gene3D" id="2.30.30.60">
    <property type="match status" value="1"/>
</dbReference>
<feature type="transmembrane region" description="Helical" evidence="7">
    <location>
        <begin position="326"/>
        <end position="343"/>
    </location>
</feature>
<feature type="transmembrane region" description="Helical" evidence="7">
    <location>
        <begin position="234"/>
        <end position="252"/>
    </location>
</feature>
<feature type="transmembrane region" description="Helical" evidence="7">
    <location>
        <begin position="577"/>
        <end position="604"/>
    </location>
</feature>
<dbReference type="EMBL" id="JBHUMB010000014">
    <property type="protein sequence ID" value="MFD2744342.1"/>
    <property type="molecule type" value="Genomic_DNA"/>
</dbReference>
<evidence type="ECO:0000256" key="7">
    <source>
        <dbReference type="SAM" id="Phobius"/>
    </source>
</evidence>
<dbReference type="SUPFAM" id="SSF50182">
    <property type="entry name" value="Sm-like ribonucleoproteins"/>
    <property type="match status" value="1"/>
</dbReference>
<feature type="transmembrane region" description="Helical" evidence="7">
    <location>
        <begin position="387"/>
        <end position="407"/>
    </location>
</feature>
<evidence type="ECO:0000256" key="3">
    <source>
        <dbReference type="ARBA" id="ARBA00022475"/>
    </source>
</evidence>
<feature type="transmembrane region" description="Helical" evidence="7">
    <location>
        <begin position="297"/>
        <end position="314"/>
    </location>
</feature>
<dbReference type="InterPro" id="IPR052702">
    <property type="entry name" value="MscS-like_channel"/>
</dbReference>
<dbReference type="InterPro" id="IPR006685">
    <property type="entry name" value="MscS_channel_2nd"/>
</dbReference>
<feature type="domain" description="Mechanosensitive ion channel MscS" evidence="9">
    <location>
        <begin position="591"/>
        <end position="657"/>
    </location>
</feature>
<feature type="transmembrane region" description="Helical" evidence="7">
    <location>
        <begin position="504"/>
        <end position="524"/>
    </location>
</feature>
<dbReference type="InterPro" id="IPR011014">
    <property type="entry name" value="MscS_channel_TM-2"/>
</dbReference>
<protein>
    <submittedName>
        <fullName evidence="10">Mechanosensitive ion channel family protein</fullName>
    </submittedName>
</protein>
<evidence type="ECO:0000313" key="10">
    <source>
        <dbReference type="EMBL" id="MFD2744342.1"/>
    </source>
</evidence>
<dbReference type="Pfam" id="PF00924">
    <property type="entry name" value="MS_channel_2nd"/>
    <property type="match status" value="1"/>
</dbReference>
<dbReference type="InterPro" id="IPR011066">
    <property type="entry name" value="MscS_channel_C_sf"/>
</dbReference>
<dbReference type="Proteomes" id="UP001597418">
    <property type="component" value="Unassembled WGS sequence"/>
</dbReference>
<organism evidence="10 11">
    <name type="scientific">Sphingobacterium populi</name>
    <dbReference type="NCBI Taxonomy" id="1812824"/>
    <lineage>
        <taxon>Bacteria</taxon>
        <taxon>Pseudomonadati</taxon>
        <taxon>Bacteroidota</taxon>
        <taxon>Sphingobacteriia</taxon>
        <taxon>Sphingobacteriales</taxon>
        <taxon>Sphingobacteriaceae</taxon>
        <taxon>Sphingobacterium</taxon>
    </lineage>
</organism>
<dbReference type="Gene3D" id="1.10.287.1260">
    <property type="match status" value="1"/>
</dbReference>
<dbReference type="SUPFAM" id="SSF82689">
    <property type="entry name" value="Mechanosensitive channel protein MscS (YggB), C-terminal domain"/>
    <property type="match status" value="1"/>
</dbReference>
<keyword evidence="11" id="KW-1185">Reference proteome</keyword>
<evidence type="ECO:0000313" key="11">
    <source>
        <dbReference type="Proteomes" id="UP001597418"/>
    </source>
</evidence>
<sequence length="751" mass="85176">MIKNTYTAVSTWFLGLLMWSALPLYAQQDSNLLDGTSREYMIAVENSDTIDTTQETLSQQPIVVDLKLRTLQIKVGELAQQIDSVKADQDTLKQSIGLLDSTPQPSTVFLNAKVRDITLLKQEIVRYRQDLQTQRQMYSDDRTDSAQNGGVLRDVQVGIEDSLQRLDQRLDGLLGNVVKIRDQLNNRTLTDSLAQDSSYSATMEMPTTRRVLRSIRNNLDSDKSIDQFFDYKAWSGRFLLILLTLAYFYWSFSLAKEESPTEQKWRSFKDFPIWSPLLKSIVFFLLLLPLATYEIPILVIQISYLITSLLLYTYYRSRLSEVQKQVVNIVLLIFLLLIGTNLVISDALWIRSIVVIINLIALILTWRIGNTRDVASHHNYILPIAKWGIAIGFTVSILCNLFGYIYFARISSIAASVGLIQALTFRAFGSLLLGDLEQHYNLVSKENLIRRFDLSRMLSSLKRLISLLSVIIVGIVLVNNLNITTRTANFFQAVLYKEHTIGSISFNYANLLLAILVLWGSNWIQKNLKHLLNDPSKDDLQAKRMTLFPLFRLILVIVSFFFAISILGLGLDKLTVIVGALTVGIGFGLQNIINNLVSGVILVFEKPFKVGDYIELADKKGQVLEIGIRSSVLLTDQGAKVIIPNADLFSGRLVNWTFSSTDIRVNLDLSITGTDDIENIKERLRDWLKADRYVDKTIPIKVHTKDVQPDVYKISIQVGIKNVRQIERFRSQFLEGMKKELDAINVNIASV</sequence>
<name>A0ABW5UI26_9SPHI</name>
<evidence type="ECO:0000256" key="2">
    <source>
        <dbReference type="ARBA" id="ARBA00008017"/>
    </source>
</evidence>
<feature type="transmembrane region" description="Helical" evidence="7">
    <location>
        <begin position="273"/>
        <end position="291"/>
    </location>
</feature>
<dbReference type="RefSeq" id="WP_197464735.1">
    <property type="nucleotide sequence ID" value="NZ_JBHUMB010000014.1"/>
</dbReference>
<evidence type="ECO:0000256" key="5">
    <source>
        <dbReference type="ARBA" id="ARBA00022989"/>
    </source>
</evidence>
<gene>
    <name evidence="10" type="ORF">ACFSQ6_13170</name>
</gene>
<evidence type="ECO:0000256" key="4">
    <source>
        <dbReference type="ARBA" id="ARBA00022692"/>
    </source>
</evidence>
<comment type="caution">
    <text evidence="10">The sequence shown here is derived from an EMBL/GenBank/DDBJ whole genome shotgun (WGS) entry which is preliminary data.</text>
</comment>
<evidence type="ECO:0000259" key="9">
    <source>
        <dbReference type="Pfam" id="PF00924"/>
    </source>
</evidence>
<proteinExistence type="inferred from homology"/>
<keyword evidence="6 7" id="KW-0472">Membrane</keyword>
<dbReference type="PANTHER" id="PTHR30347:SF1">
    <property type="entry name" value="MECHANOSENSITIVE CHANNEL MSCK"/>
    <property type="match status" value="1"/>
</dbReference>
<feature type="transmembrane region" description="Helical" evidence="7">
    <location>
        <begin position="349"/>
        <end position="366"/>
    </location>
</feature>
<evidence type="ECO:0000256" key="1">
    <source>
        <dbReference type="ARBA" id="ARBA00004651"/>
    </source>
</evidence>
<evidence type="ECO:0000256" key="6">
    <source>
        <dbReference type="ARBA" id="ARBA00023136"/>
    </source>
</evidence>
<keyword evidence="3" id="KW-1003">Cell membrane</keyword>
<dbReference type="InterPro" id="IPR010920">
    <property type="entry name" value="LSM_dom_sf"/>
</dbReference>
<reference evidence="11" key="1">
    <citation type="journal article" date="2019" name="Int. J. Syst. Evol. Microbiol.">
        <title>The Global Catalogue of Microorganisms (GCM) 10K type strain sequencing project: providing services to taxonomists for standard genome sequencing and annotation.</title>
        <authorList>
            <consortium name="The Broad Institute Genomics Platform"/>
            <consortium name="The Broad Institute Genome Sequencing Center for Infectious Disease"/>
            <person name="Wu L."/>
            <person name="Ma J."/>
        </authorList>
    </citation>
    <scope>NUCLEOTIDE SEQUENCE [LARGE SCALE GENOMIC DNA]</scope>
    <source>
        <strain evidence="11">KCTC 42247</strain>
    </source>
</reference>
<accession>A0ABW5UI26</accession>
<keyword evidence="5 7" id="KW-1133">Transmembrane helix</keyword>
<keyword evidence="4 7" id="KW-0812">Transmembrane</keyword>
<feature type="transmembrane region" description="Helical" evidence="7">
    <location>
        <begin position="545"/>
        <end position="571"/>
    </location>
</feature>
<keyword evidence="8" id="KW-0732">Signal</keyword>
<feature type="chain" id="PRO_5047148647" evidence="8">
    <location>
        <begin position="27"/>
        <end position="751"/>
    </location>
</feature>
<feature type="transmembrane region" description="Helical" evidence="7">
    <location>
        <begin position="464"/>
        <end position="484"/>
    </location>
</feature>
<dbReference type="SUPFAM" id="SSF82861">
    <property type="entry name" value="Mechanosensitive channel protein MscS (YggB), transmembrane region"/>
    <property type="match status" value="1"/>
</dbReference>
<feature type="signal peptide" evidence="8">
    <location>
        <begin position="1"/>
        <end position="26"/>
    </location>
</feature>